<proteinExistence type="predicted"/>
<dbReference type="EMBL" id="JAKLTN010000002">
    <property type="protein sequence ID" value="MCG2577587.1"/>
    <property type="molecule type" value="Genomic_DNA"/>
</dbReference>
<sequence length="75" mass="8476">MIPSFQDLNSEDQRHTLAFFFAFDSMFKAENGGDTDEAHFWCQICDTISGKYPKVLEHAQTVCSVLLSRLESKAA</sequence>
<name>A0ABS9K334_9RHOO</name>
<keyword evidence="2" id="KW-1185">Reference proteome</keyword>
<evidence type="ECO:0000313" key="1">
    <source>
        <dbReference type="EMBL" id="MCG2577587.1"/>
    </source>
</evidence>
<reference evidence="1" key="1">
    <citation type="submission" date="2022-01" db="EMBL/GenBank/DDBJ databases">
        <authorList>
            <person name="Jo J.-H."/>
            <person name="Im W.-T."/>
        </authorList>
    </citation>
    <scope>NUCLEOTIDE SEQUENCE</scope>
    <source>
        <strain evidence="1">XY25</strain>
    </source>
</reference>
<protein>
    <submittedName>
        <fullName evidence="1">Uncharacterized protein</fullName>
    </submittedName>
</protein>
<dbReference type="RefSeq" id="WP_275710846.1">
    <property type="nucleotide sequence ID" value="NZ_JAKLTN010000002.1"/>
</dbReference>
<comment type="caution">
    <text evidence="1">The sequence shown here is derived from an EMBL/GenBank/DDBJ whole genome shotgun (WGS) entry which is preliminary data.</text>
</comment>
<accession>A0ABS9K334</accession>
<dbReference type="Proteomes" id="UP001165384">
    <property type="component" value="Unassembled WGS sequence"/>
</dbReference>
<organism evidence="1 2">
    <name type="scientific">Dechloromonas hankyongensis</name>
    <dbReference type="NCBI Taxonomy" id="2908002"/>
    <lineage>
        <taxon>Bacteria</taxon>
        <taxon>Pseudomonadati</taxon>
        <taxon>Pseudomonadota</taxon>
        <taxon>Betaproteobacteria</taxon>
        <taxon>Rhodocyclales</taxon>
        <taxon>Azonexaceae</taxon>
        <taxon>Dechloromonas</taxon>
    </lineage>
</organism>
<evidence type="ECO:0000313" key="2">
    <source>
        <dbReference type="Proteomes" id="UP001165384"/>
    </source>
</evidence>
<gene>
    <name evidence="1" type="ORF">LZ012_11345</name>
</gene>